<dbReference type="GeneID" id="19159660"/>
<dbReference type="GO" id="GO:0005524">
    <property type="term" value="F:ATP binding"/>
    <property type="evidence" value="ECO:0007669"/>
    <property type="project" value="InterPro"/>
</dbReference>
<dbReference type="InterPro" id="IPR005337">
    <property type="entry name" value="RapZ-like"/>
</dbReference>
<dbReference type="Proteomes" id="UP000019484">
    <property type="component" value="Unassembled WGS sequence"/>
</dbReference>
<feature type="region of interest" description="Disordered" evidence="1">
    <location>
        <begin position="20"/>
        <end position="42"/>
    </location>
</feature>
<evidence type="ECO:0000313" key="4">
    <source>
        <dbReference type="Proteomes" id="UP000019484"/>
    </source>
</evidence>
<dbReference type="STRING" id="1182541.W9YDZ0"/>
<sequence length="207" mass="22681">MDSQPTYNLKIFSYGRSFGRMEEPSSRQQQMKYSLTDLPNPPAELRRDSTGLDLPVQTAVLATNGAEGRLKKMICSIEAKIEDMENVVSSGTETQSETQDTLVVAVACVSGKHRSVTFVEKLYQHFDEKKRQGWHVSMEHRDLAVHDSSLSPSATGGDMGVPHSSLGLPATGAVLSLDPRKQMLDEALIREKVQAMTGLDEQKGTGS</sequence>
<evidence type="ECO:0000313" key="3">
    <source>
        <dbReference type="EMBL" id="EXJ87855.1"/>
    </source>
</evidence>
<dbReference type="PANTHER" id="PTHR30448">
    <property type="entry name" value="RNASE ADAPTER PROTEIN RAPZ"/>
    <property type="match status" value="1"/>
</dbReference>
<proteinExistence type="predicted"/>
<organism evidence="3 4">
    <name type="scientific">Capronia coronata CBS 617.96</name>
    <dbReference type="NCBI Taxonomy" id="1182541"/>
    <lineage>
        <taxon>Eukaryota</taxon>
        <taxon>Fungi</taxon>
        <taxon>Dikarya</taxon>
        <taxon>Ascomycota</taxon>
        <taxon>Pezizomycotina</taxon>
        <taxon>Eurotiomycetes</taxon>
        <taxon>Chaetothyriomycetidae</taxon>
        <taxon>Chaetothyriales</taxon>
        <taxon>Herpotrichiellaceae</taxon>
        <taxon>Capronia</taxon>
    </lineage>
</organism>
<dbReference type="EMBL" id="AMWN01000004">
    <property type="protein sequence ID" value="EXJ87855.1"/>
    <property type="molecule type" value="Genomic_DNA"/>
</dbReference>
<dbReference type="Pfam" id="PF22740">
    <property type="entry name" value="PapZ_C"/>
    <property type="match status" value="1"/>
</dbReference>
<dbReference type="InterPro" id="IPR053931">
    <property type="entry name" value="RapZ_C"/>
</dbReference>
<dbReference type="RefSeq" id="XP_007723861.1">
    <property type="nucleotide sequence ID" value="XM_007725671.1"/>
</dbReference>
<name>W9YDZ0_9EURO</name>
<comment type="caution">
    <text evidence="3">The sequence shown here is derived from an EMBL/GenBank/DDBJ whole genome shotgun (WGS) entry which is preliminary data.</text>
</comment>
<feature type="domain" description="RapZ C-terminal" evidence="2">
    <location>
        <begin position="11"/>
        <end position="143"/>
    </location>
</feature>
<reference evidence="3 4" key="1">
    <citation type="submission" date="2013-03" db="EMBL/GenBank/DDBJ databases">
        <title>The Genome Sequence of Capronia coronata CBS 617.96.</title>
        <authorList>
            <consortium name="The Broad Institute Genomics Platform"/>
            <person name="Cuomo C."/>
            <person name="de Hoog S."/>
            <person name="Gorbushina A."/>
            <person name="Walker B."/>
            <person name="Young S.K."/>
            <person name="Zeng Q."/>
            <person name="Gargeya S."/>
            <person name="Fitzgerald M."/>
            <person name="Haas B."/>
            <person name="Abouelleil A."/>
            <person name="Allen A.W."/>
            <person name="Alvarado L."/>
            <person name="Arachchi H.M."/>
            <person name="Berlin A.M."/>
            <person name="Chapman S.B."/>
            <person name="Gainer-Dewar J."/>
            <person name="Goldberg J."/>
            <person name="Griggs A."/>
            <person name="Gujja S."/>
            <person name="Hansen M."/>
            <person name="Howarth C."/>
            <person name="Imamovic A."/>
            <person name="Ireland A."/>
            <person name="Larimer J."/>
            <person name="McCowan C."/>
            <person name="Murphy C."/>
            <person name="Pearson M."/>
            <person name="Poon T.W."/>
            <person name="Priest M."/>
            <person name="Roberts A."/>
            <person name="Saif S."/>
            <person name="Shea T."/>
            <person name="Sisk P."/>
            <person name="Sykes S."/>
            <person name="Wortman J."/>
            <person name="Nusbaum C."/>
            <person name="Birren B."/>
        </authorList>
    </citation>
    <scope>NUCLEOTIDE SEQUENCE [LARGE SCALE GENOMIC DNA]</scope>
    <source>
        <strain evidence="3 4">CBS 617.96</strain>
    </source>
</reference>
<dbReference type="PANTHER" id="PTHR30448:SF0">
    <property type="entry name" value="RNASE ADAPTER PROTEIN RAPZ"/>
    <property type="match status" value="1"/>
</dbReference>
<dbReference type="OrthoDB" id="10267139at2759"/>
<protein>
    <recommendedName>
        <fullName evidence="2">RapZ C-terminal domain-containing protein</fullName>
    </recommendedName>
</protein>
<dbReference type="HOGENOM" id="CLU_1326223_0_0_1"/>
<accession>W9YDZ0</accession>
<gene>
    <name evidence="3" type="ORF">A1O1_04782</name>
</gene>
<keyword evidence="4" id="KW-1185">Reference proteome</keyword>
<dbReference type="AlphaFoldDB" id="W9YDZ0"/>
<evidence type="ECO:0000259" key="2">
    <source>
        <dbReference type="Pfam" id="PF22740"/>
    </source>
</evidence>
<evidence type="ECO:0000256" key="1">
    <source>
        <dbReference type="SAM" id="MobiDB-lite"/>
    </source>
</evidence>